<evidence type="ECO:0000256" key="6">
    <source>
        <dbReference type="ARBA" id="ARBA00022989"/>
    </source>
</evidence>
<dbReference type="InterPro" id="IPR001036">
    <property type="entry name" value="Acrflvin-R"/>
</dbReference>
<evidence type="ECO:0000256" key="1">
    <source>
        <dbReference type="ARBA" id="ARBA00004651"/>
    </source>
</evidence>
<dbReference type="Gene3D" id="3.30.70.1430">
    <property type="entry name" value="Multidrug efflux transporter AcrB pore domain"/>
    <property type="match status" value="2"/>
</dbReference>
<comment type="caution">
    <text evidence="9">The sequence shown here is derived from an EMBL/GenBank/DDBJ whole genome shotgun (WGS) entry which is preliminary data.</text>
</comment>
<feature type="transmembrane region" description="Helical" evidence="8">
    <location>
        <begin position="349"/>
        <end position="369"/>
    </location>
</feature>
<keyword evidence="7 8" id="KW-0472">Membrane</keyword>
<feature type="transmembrane region" description="Helical" evidence="8">
    <location>
        <begin position="991"/>
        <end position="1008"/>
    </location>
</feature>
<protein>
    <submittedName>
        <fullName evidence="9">Cu(I)/Ag(I) efflux system membrane protein CusA/SilA</fullName>
    </submittedName>
</protein>
<dbReference type="InterPro" id="IPR004763">
    <property type="entry name" value="CusA-like"/>
</dbReference>
<evidence type="ECO:0000256" key="2">
    <source>
        <dbReference type="ARBA" id="ARBA00010942"/>
    </source>
</evidence>
<evidence type="ECO:0000256" key="7">
    <source>
        <dbReference type="ARBA" id="ARBA00023136"/>
    </source>
</evidence>
<dbReference type="STRING" id="1921010.MMIC_P1644"/>
<keyword evidence="3" id="KW-0813">Transport</keyword>
<feature type="transmembrane region" description="Helical" evidence="8">
    <location>
        <begin position="882"/>
        <end position="899"/>
    </location>
</feature>
<proteinExistence type="inferred from homology"/>
<dbReference type="Gene3D" id="3.30.70.1320">
    <property type="entry name" value="Multidrug efflux transporter AcrB pore domain like"/>
    <property type="match status" value="1"/>
</dbReference>
<dbReference type="GO" id="GO:0042910">
    <property type="term" value="F:xenobiotic transmembrane transporter activity"/>
    <property type="evidence" value="ECO:0007669"/>
    <property type="project" value="TreeGrafter"/>
</dbReference>
<dbReference type="SUPFAM" id="SSF82866">
    <property type="entry name" value="Multidrug efflux transporter AcrB transmembrane domain"/>
    <property type="match status" value="2"/>
</dbReference>
<dbReference type="Gene3D" id="1.20.1640.10">
    <property type="entry name" value="Multidrug efflux transporter AcrB transmembrane domain"/>
    <property type="match status" value="2"/>
</dbReference>
<evidence type="ECO:0000313" key="10">
    <source>
        <dbReference type="Proteomes" id="UP000231632"/>
    </source>
</evidence>
<dbReference type="PANTHER" id="PTHR32063:SF19">
    <property type="entry name" value="CATION EFFLUX SYSTEM PROTEIN CUSA"/>
    <property type="match status" value="1"/>
</dbReference>
<evidence type="ECO:0000256" key="4">
    <source>
        <dbReference type="ARBA" id="ARBA00022475"/>
    </source>
</evidence>
<feature type="transmembrane region" description="Helical" evidence="8">
    <location>
        <begin position="934"/>
        <end position="958"/>
    </location>
</feature>
<accession>A0A1L8CP21</accession>
<sequence length="1059" mass="117163">MVSHTGSEHHGPIERLIGYSARNWLLTLLVVIAAAFWGYRTLLNTPLDAIPDLSDVQVIIYTDWPGRSPDLVEDQITYPLTSTLLSAPKVKSVRGQSYMGLSFVYVIFEDDTDMYWARSRVLEYLNSAMDDLPDGVRPTLGPDATGVGWVFQYALVDKSGKYNLAELRSFQDFKLRYWLESVKGVAEVASVGGFVKEYQIQIDPDKLASYGIALNKVAEAVRHSNNDVGGRVLEVAGHEQFIRGRGYIKQKSDLEKIAIGVGRKGIPILLRDVAKISLGPAMRRGLAELDGEGEAVGGTVVMRYGEDALKVIGHVKERLNEIETSLPDGMQIVTVYDRSDLIKRAIDNLRYTLIEEMLVVSLVIAIFLLHFRSALIAILTLPVAILLSFIPMSEQHLTANIMSLGGIAVAIGAMVDASIVMIENIHKRIEQWEESNRHGNRRDIIIKAMQEVGPSIFFSMLIITVAFLPVFALEGTEGRMFKPLAFTKTYSMGFAALLAITFTPALAALLVRGRIRGDKNSLNRWLIAMYTPVVRLTVKLRWWVISAALTALAVTVPVFMQLGNEFMPPLNEGTILYMPTATPGISITEAGRVLQSMDRELKSFPEVERVFGKIGRSTSPTDSAPLSMVEAVITLKSKDQWPEGVTWESLLAKMDQQLNYPGMPNVWWMPIQTRTEMLATGIRSALGIKVFGDDLATVEATGVRIEQALQADKRTAPFTRSAFAERISGGYFLDFDIDRDKIARYGLTIADVENVIMAAVGGTAVSETVEGRERYAINLRYARDYRDNPQELKRVLVPIPGGAQVPLAELASLNFRTGPPMLRNENGQLVGYVFVDVSDKIGIADYVAAARQVVTEKSDVPSGYRLDWAGQFKYFERAKAKLKIVVPLTLFIVFFMLFLNRKSVVESLIILLAVPFSLIGSVWVLYLLDYNMSVAVWVGMIALAGLDAQMGVLMMLYLGMAYRQRQSDNQLNAWPDLVAVISEGAGRRIRPMLMTGMVLLLGLIPILWSDGTGSDVMKRIAAPMVGGIASALFMVLLVFPAVFAIWKGRSLHSRKGGNP</sequence>
<comment type="similarity">
    <text evidence="2">Belongs to the resistance-nodulation-cell division (RND) (TC 2.A.6) family.</text>
</comment>
<name>A0A1L8CP21_9PROT</name>
<dbReference type="AlphaFoldDB" id="A0A1L8CP21"/>
<evidence type="ECO:0000256" key="3">
    <source>
        <dbReference type="ARBA" id="ARBA00022448"/>
    </source>
</evidence>
<dbReference type="Gene3D" id="3.30.70.1440">
    <property type="entry name" value="Multidrug efflux transporter AcrB pore domain"/>
    <property type="match status" value="1"/>
</dbReference>
<feature type="transmembrane region" description="Helical" evidence="8">
    <location>
        <begin position="540"/>
        <end position="560"/>
    </location>
</feature>
<keyword evidence="6 8" id="KW-1133">Transmembrane helix</keyword>
<organism evidence="9 10">
    <name type="scientific">Mariprofundus micogutta</name>
    <dbReference type="NCBI Taxonomy" id="1921010"/>
    <lineage>
        <taxon>Bacteria</taxon>
        <taxon>Pseudomonadati</taxon>
        <taxon>Pseudomonadota</taxon>
        <taxon>Candidatius Mariprofundia</taxon>
        <taxon>Mariprofundales</taxon>
        <taxon>Mariprofundaceae</taxon>
        <taxon>Mariprofundus</taxon>
    </lineage>
</organism>
<dbReference type="EMBL" id="BDFD01000013">
    <property type="protein sequence ID" value="GAV20672.1"/>
    <property type="molecule type" value="Genomic_DNA"/>
</dbReference>
<dbReference type="RefSeq" id="WP_072659971.1">
    <property type="nucleotide sequence ID" value="NZ_BDFD01000013.1"/>
</dbReference>
<dbReference type="GO" id="GO:0005886">
    <property type="term" value="C:plasma membrane"/>
    <property type="evidence" value="ECO:0007669"/>
    <property type="project" value="UniProtKB-SubCell"/>
</dbReference>
<feature type="transmembrane region" description="Helical" evidence="8">
    <location>
        <begin position="399"/>
        <end position="422"/>
    </location>
</feature>
<dbReference type="PANTHER" id="PTHR32063">
    <property type="match status" value="1"/>
</dbReference>
<dbReference type="Gene3D" id="3.30.2090.10">
    <property type="entry name" value="Multidrug efflux transporter AcrB TolC docking domain, DN and DC subdomains"/>
    <property type="match status" value="2"/>
</dbReference>
<dbReference type="GO" id="GO:0008324">
    <property type="term" value="F:monoatomic cation transmembrane transporter activity"/>
    <property type="evidence" value="ECO:0007669"/>
    <property type="project" value="InterPro"/>
</dbReference>
<keyword evidence="4" id="KW-1003">Cell membrane</keyword>
<dbReference type="PRINTS" id="PR00702">
    <property type="entry name" value="ACRIFLAVINRP"/>
</dbReference>
<dbReference type="InterPro" id="IPR027463">
    <property type="entry name" value="AcrB_DN_DC_subdom"/>
</dbReference>
<dbReference type="SUPFAM" id="SSF82714">
    <property type="entry name" value="Multidrug efflux transporter AcrB TolC docking domain, DN and DC subdomains"/>
    <property type="match status" value="2"/>
</dbReference>
<reference evidence="9 10" key="1">
    <citation type="journal article" date="2017" name="Arch. Microbiol.">
        <title>Mariprofundus micogutta sp. nov., a novel iron-oxidizing zetaproteobacterium isolated from a deep-sea hydrothermal field at the Bayonnaise knoll of the Izu-Ogasawara arc, and a description of Mariprofundales ord. nov. and Zetaproteobacteria classis nov.</title>
        <authorList>
            <person name="Makita H."/>
            <person name="Tanaka E."/>
            <person name="Mitsunobu S."/>
            <person name="Miyazaki M."/>
            <person name="Nunoura T."/>
            <person name="Uematsu K."/>
            <person name="Takaki Y."/>
            <person name="Nishi S."/>
            <person name="Shimamura S."/>
            <person name="Takai K."/>
        </authorList>
    </citation>
    <scope>NUCLEOTIDE SEQUENCE [LARGE SCALE GENOMIC DNA]</scope>
    <source>
        <strain evidence="9 10">ET2</strain>
    </source>
</reference>
<evidence type="ECO:0000256" key="8">
    <source>
        <dbReference type="SAM" id="Phobius"/>
    </source>
</evidence>
<feature type="transmembrane region" description="Helical" evidence="8">
    <location>
        <begin position="21"/>
        <end position="39"/>
    </location>
</feature>
<dbReference type="Pfam" id="PF00873">
    <property type="entry name" value="ACR_tran"/>
    <property type="match status" value="1"/>
</dbReference>
<dbReference type="NCBIfam" id="TIGR00914">
    <property type="entry name" value="2A0601"/>
    <property type="match status" value="1"/>
</dbReference>
<evidence type="ECO:0000313" key="9">
    <source>
        <dbReference type="EMBL" id="GAV20672.1"/>
    </source>
</evidence>
<gene>
    <name evidence="9" type="ORF">MMIC_P1644</name>
</gene>
<dbReference type="SUPFAM" id="SSF82693">
    <property type="entry name" value="Multidrug efflux transporter AcrB pore domain, PN1, PN2, PC1 and PC2 subdomains"/>
    <property type="match status" value="2"/>
</dbReference>
<feature type="transmembrane region" description="Helical" evidence="8">
    <location>
        <begin position="492"/>
        <end position="511"/>
    </location>
</feature>
<comment type="subcellular location">
    <subcellularLocation>
        <location evidence="1">Cell membrane</location>
        <topology evidence="1">Multi-pass membrane protein</topology>
    </subcellularLocation>
</comment>
<keyword evidence="5 8" id="KW-0812">Transmembrane</keyword>
<dbReference type="Proteomes" id="UP000231632">
    <property type="component" value="Unassembled WGS sequence"/>
</dbReference>
<evidence type="ECO:0000256" key="5">
    <source>
        <dbReference type="ARBA" id="ARBA00022692"/>
    </source>
</evidence>
<feature type="transmembrane region" description="Helical" evidence="8">
    <location>
        <begin position="908"/>
        <end position="928"/>
    </location>
</feature>
<dbReference type="OrthoDB" id="9176633at2"/>
<keyword evidence="10" id="KW-1185">Reference proteome</keyword>
<feature type="transmembrane region" description="Helical" evidence="8">
    <location>
        <begin position="452"/>
        <end position="472"/>
    </location>
</feature>
<feature type="transmembrane region" description="Helical" evidence="8">
    <location>
        <begin position="1020"/>
        <end position="1046"/>
    </location>
</feature>